<organism evidence="1 2">
    <name type="scientific">Dermacentor silvarum</name>
    <name type="common">Tick</name>
    <dbReference type="NCBI Taxonomy" id="543639"/>
    <lineage>
        <taxon>Eukaryota</taxon>
        <taxon>Metazoa</taxon>
        <taxon>Ecdysozoa</taxon>
        <taxon>Arthropoda</taxon>
        <taxon>Chelicerata</taxon>
        <taxon>Arachnida</taxon>
        <taxon>Acari</taxon>
        <taxon>Parasitiformes</taxon>
        <taxon>Ixodida</taxon>
        <taxon>Ixodoidea</taxon>
        <taxon>Ixodidae</taxon>
        <taxon>Rhipicephalinae</taxon>
        <taxon>Dermacentor</taxon>
    </lineage>
</organism>
<reference evidence="1" key="1">
    <citation type="submission" date="2020-05" db="EMBL/GenBank/DDBJ databases">
        <title>Large-scale comparative analyses of tick genomes elucidate their genetic diversity and vector capacities.</title>
        <authorList>
            <person name="Jia N."/>
            <person name="Wang J."/>
            <person name="Shi W."/>
            <person name="Du L."/>
            <person name="Sun Y."/>
            <person name="Zhan W."/>
            <person name="Jiang J."/>
            <person name="Wang Q."/>
            <person name="Zhang B."/>
            <person name="Ji P."/>
            <person name="Sakyi L.B."/>
            <person name="Cui X."/>
            <person name="Yuan T."/>
            <person name="Jiang B."/>
            <person name="Yang W."/>
            <person name="Lam T.T.-Y."/>
            <person name="Chang Q."/>
            <person name="Ding S."/>
            <person name="Wang X."/>
            <person name="Zhu J."/>
            <person name="Ruan X."/>
            <person name="Zhao L."/>
            <person name="Wei J."/>
            <person name="Que T."/>
            <person name="Du C."/>
            <person name="Cheng J."/>
            <person name="Dai P."/>
            <person name="Han X."/>
            <person name="Huang E."/>
            <person name="Gao Y."/>
            <person name="Liu J."/>
            <person name="Shao H."/>
            <person name="Ye R."/>
            <person name="Li L."/>
            <person name="Wei W."/>
            <person name="Wang X."/>
            <person name="Wang C."/>
            <person name="Yang T."/>
            <person name="Huo Q."/>
            <person name="Li W."/>
            <person name="Guo W."/>
            <person name="Chen H."/>
            <person name="Zhou L."/>
            <person name="Ni X."/>
            <person name="Tian J."/>
            <person name="Zhou Y."/>
            <person name="Sheng Y."/>
            <person name="Liu T."/>
            <person name="Pan Y."/>
            <person name="Xia L."/>
            <person name="Li J."/>
            <person name="Zhao F."/>
            <person name="Cao W."/>
        </authorList>
    </citation>
    <scope>NUCLEOTIDE SEQUENCE</scope>
    <source>
        <strain evidence="1">Dsil-2018</strain>
    </source>
</reference>
<keyword evidence="2" id="KW-1185">Reference proteome</keyword>
<sequence length="142" mass="15690">MSPNDLSLTIRPIVREEWLRCQQISHCPSAFRDGYARETARVRTPAAPAPWQPSVNAADVDECQGSLRSLEYSDRTPSNSSNTPVSRPPPVCYSCGVPGHIFCNNAPNTSEMSPQPFDRSFSTPPITRHLHYPPFLLLLGPG</sequence>
<dbReference type="EMBL" id="CM023473">
    <property type="protein sequence ID" value="KAH7953403.1"/>
    <property type="molecule type" value="Genomic_DNA"/>
</dbReference>
<evidence type="ECO:0000313" key="1">
    <source>
        <dbReference type="EMBL" id="KAH7953403.1"/>
    </source>
</evidence>
<gene>
    <name evidence="1" type="ORF">HPB49_007823</name>
</gene>
<comment type="caution">
    <text evidence="1">The sequence shown here is derived from an EMBL/GenBank/DDBJ whole genome shotgun (WGS) entry which is preliminary data.</text>
</comment>
<dbReference type="Proteomes" id="UP000821865">
    <property type="component" value="Chromosome 4"/>
</dbReference>
<accession>A0ACB8CW17</accession>
<evidence type="ECO:0000313" key="2">
    <source>
        <dbReference type="Proteomes" id="UP000821865"/>
    </source>
</evidence>
<name>A0ACB8CW17_DERSI</name>
<protein>
    <submittedName>
        <fullName evidence="1">Uncharacterized protein</fullName>
    </submittedName>
</protein>
<proteinExistence type="predicted"/>